<dbReference type="Pfam" id="PF02805">
    <property type="entry name" value="Ada_Zn_binding"/>
    <property type="match status" value="1"/>
</dbReference>
<name>A0A853CGH4_9ACTN</name>
<dbReference type="GO" id="GO:0008168">
    <property type="term" value="F:methyltransferase activity"/>
    <property type="evidence" value="ECO:0007669"/>
    <property type="project" value="UniProtKB-KW"/>
</dbReference>
<keyword evidence="3" id="KW-0808">Transferase</keyword>
<evidence type="ECO:0000313" key="3">
    <source>
        <dbReference type="EMBL" id="NYJ06547.1"/>
    </source>
</evidence>
<organism evidence="3 4">
    <name type="scientific">Petropleomorpha daqingensis</name>
    <dbReference type="NCBI Taxonomy" id="2026353"/>
    <lineage>
        <taxon>Bacteria</taxon>
        <taxon>Bacillati</taxon>
        <taxon>Actinomycetota</taxon>
        <taxon>Actinomycetes</taxon>
        <taxon>Geodermatophilales</taxon>
        <taxon>Geodermatophilaceae</taxon>
        <taxon>Petropleomorpha</taxon>
    </lineage>
</organism>
<dbReference type="GO" id="GO:0006355">
    <property type="term" value="P:regulation of DNA-templated transcription"/>
    <property type="evidence" value="ECO:0007669"/>
    <property type="project" value="InterPro"/>
</dbReference>
<dbReference type="InterPro" id="IPR035451">
    <property type="entry name" value="Ada-like_dom_sf"/>
</dbReference>
<keyword evidence="4" id="KW-1185">Reference proteome</keyword>
<dbReference type="GO" id="GO:0006281">
    <property type="term" value="P:DNA repair"/>
    <property type="evidence" value="ECO:0007669"/>
    <property type="project" value="InterPro"/>
</dbReference>
<keyword evidence="1" id="KW-0010">Activator</keyword>
<protein>
    <submittedName>
        <fullName evidence="3">Methylphosphotriester-DNA--protein-cysteine methyltransferase</fullName>
    </submittedName>
</protein>
<dbReference type="GO" id="GO:0008270">
    <property type="term" value="F:zinc ion binding"/>
    <property type="evidence" value="ECO:0007669"/>
    <property type="project" value="InterPro"/>
</dbReference>
<sequence>MFTLLGVDGPYTSATPGTLGGNSRLRIYGRLDCWSANRALGKGYETIRVFFADEDTAIAAGYRPCGHCMREKYREWKAAQPQTT</sequence>
<evidence type="ECO:0000313" key="4">
    <source>
        <dbReference type="Proteomes" id="UP000541969"/>
    </source>
</evidence>
<feature type="domain" description="Ada DNA repair metal-binding" evidence="2">
    <location>
        <begin position="22"/>
        <end position="69"/>
    </location>
</feature>
<dbReference type="RefSeq" id="WP_179717737.1">
    <property type="nucleotide sequence ID" value="NZ_JACBZT010000001.1"/>
</dbReference>
<dbReference type="GO" id="GO:0032259">
    <property type="term" value="P:methylation"/>
    <property type="evidence" value="ECO:0007669"/>
    <property type="project" value="UniProtKB-KW"/>
</dbReference>
<dbReference type="EMBL" id="JACBZT010000001">
    <property type="protein sequence ID" value="NYJ06547.1"/>
    <property type="molecule type" value="Genomic_DNA"/>
</dbReference>
<dbReference type="Gene3D" id="3.40.10.10">
    <property type="entry name" value="DNA Methylphosphotriester Repair Domain"/>
    <property type="match status" value="1"/>
</dbReference>
<accession>A0A853CGH4</accession>
<dbReference type="SUPFAM" id="SSF57884">
    <property type="entry name" value="Ada DNA repair protein, N-terminal domain (N-Ada 10)"/>
    <property type="match status" value="1"/>
</dbReference>
<evidence type="ECO:0000259" key="2">
    <source>
        <dbReference type="Pfam" id="PF02805"/>
    </source>
</evidence>
<reference evidence="3 4" key="1">
    <citation type="submission" date="2020-07" db="EMBL/GenBank/DDBJ databases">
        <title>Sequencing the genomes of 1000 actinobacteria strains.</title>
        <authorList>
            <person name="Klenk H.-P."/>
        </authorList>
    </citation>
    <scope>NUCLEOTIDE SEQUENCE [LARGE SCALE GENOMIC DNA]</scope>
    <source>
        <strain evidence="3 4">DSM 104001</strain>
    </source>
</reference>
<dbReference type="AlphaFoldDB" id="A0A853CGH4"/>
<evidence type="ECO:0000256" key="1">
    <source>
        <dbReference type="ARBA" id="ARBA00023159"/>
    </source>
</evidence>
<gene>
    <name evidence="3" type="ORF">GGQ55_002825</name>
</gene>
<dbReference type="Proteomes" id="UP000541969">
    <property type="component" value="Unassembled WGS sequence"/>
</dbReference>
<dbReference type="GO" id="GO:0003677">
    <property type="term" value="F:DNA binding"/>
    <property type="evidence" value="ECO:0007669"/>
    <property type="project" value="InterPro"/>
</dbReference>
<dbReference type="InterPro" id="IPR004026">
    <property type="entry name" value="Ada_DNA_repair_Zn-bd"/>
</dbReference>
<comment type="caution">
    <text evidence="3">The sequence shown here is derived from an EMBL/GenBank/DDBJ whole genome shotgun (WGS) entry which is preliminary data.</text>
</comment>
<proteinExistence type="predicted"/>
<keyword evidence="3" id="KW-0489">Methyltransferase</keyword>